<gene>
    <name evidence="2" type="ORF">Tci_927789</name>
</gene>
<reference evidence="2" key="1">
    <citation type="journal article" date="2019" name="Sci. Rep.">
        <title>Draft genome of Tanacetum cinerariifolium, the natural source of mosquito coil.</title>
        <authorList>
            <person name="Yamashiro T."/>
            <person name="Shiraishi A."/>
            <person name="Satake H."/>
            <person name="Nakayama K."/>
        </authorList>
    </citation>
    <scope>NUCLEOTIDE SEQUENCE</scope>
</reference>
<evidence type="ECO:0000313" key="2">
    <source>
        <dbReference type="EMBL" id="GFD55820.1"/>
    </source>
</evidence>
<organism evidence="2">
    <name type="scientific">Tanacetum cinerariifolium</name>
    <name type="common">Dalmatian daisy</name>
    <name type="synonym">Chrysanthemum cinerariifolium</name>
    <dbReference type="NCBI Taxonomy" id="118510"/>
    <lineage>
        <taxon>Eukaryota</taxon>
        <taxon>Viridiplantae</taxon>
        <taxon>Streptophyta</taxon>
        <taxon>Embryophyta</taxon>
        <taxon>Tracheophyta</taxon>
        <taxon>Spermatophyta</taxon>
        <taxon>Magnoliopsida</taxon>
        <taxon>eudicotyledons</taxon>
        <taxon>Gunneridae</taxon>
        <taxon>Pentapetalae</taxon>
        <taxon>asterids</taxon>
        <taxon>campanulids</taxon>
        <taxon>Asterales</taxon>
        <taxon>Asteraceae</taxon>
        <taxon>Asteroideae</taxon>
        <taxon>Anthemideae</taxon>
        <taxon>Anthemidinae</taxon>
        <taxon>Tanacetum</taxon>
    </lineage>
</organism>
<dbReference type="EMBL" id="BKCJ011822229">
    <property type="protein sequence ID" value="GFD55820.1"/>
    <property type="molecule type" value="Genomic_DNA"/>
</dbReference>
<evidence type="ECO:0000256" key="1">
    <source>
        <dbReference type="SAM" id="MobiDB-lite"/>
    </source>
</evidence>
<proteinExistence type="predicted"/>
<feature type="region of interest" description="Disordered" evidence="1">
    <location>
        <begin position="1"/>
        <end position="82"/>
    </location>
</feature>
<protein>
    <submittedName>
        <fullName evidence="2">Uncharacterized protein</fullName>
    </submittedName>
</protein>
<dbReference type="AlphaFoldDB" id="A0A699XBL0"/>
<accession>A0A699XBL0</accession>
<feature type="compositionally biased region" description="Polar residues" evidence="1">
    <location>
        <begin position="63"/>
        <end position="72"/>
    </location>
</feature>
<feature type="compositionally biased region" description="Basic residues" evidence="1">
    <location>
        <begin position="46"/>
        <end position="56"/>
    </location>
</feature>
<name>A0A699XBL0_TANCI</name>
<comment type="caution">
    <text evidence="2">The sequence shown here is derived from an EMBL/GenBank/DDBJ whole genome shotgun (WGS) entry which is preliminary data.</text>
</comment>
<feature type="non-terminal residue" evidence="2">
    <location>
        <position position="1"/>
    </location>
</feature>
<feature type="compositionally biased region" description="Basic and acidic residues" evidence="1">
    <location>
        <begin position="1"/>
        <end position="11"/>
    </location>
</feature>
<sequence>PPDTARCEHARPQRHSVSGSLPAVAPGRSKSHRHRDADYLATPARRAARARAKHGGGLRNQAAHGQQDSGNSGRALPAACVG</sequence>